<gene>
    <name evidence="2" type="ORF">JI749_02925</name>
</gene>
<protein>
    <recommendedName>
        <fullName evidence="4">LPS-assembly lipoprotein</fullName>
    </recommendedName>
</protein>
<sequence length="171" mass="17641">MSWSEAACKLARSFALAGFLAAAAALAGCSFSPVYSGTLASQPMLNLAFAKPNSRLEQVVYQELALRFGSSEAATAPLVTVSIASTSSAVAMSVTDNPNKLQRSVVNATLTLTYRDGSAAKPQSFTRQATAEYTTSGQVLADTAAANEAAERAAKAAAESLRLALLASLSR</sequence>
<evidence type="ECO:0008006" key="4">
    <source>
        <dbReference type="Google" id="ProtNLM"/>
    </source>
</evidence>
<evidence type="ECO:0000313" key="3">
    <source>
        <dbReference type="Proteomes" id="UP000595460"/>
    </source>
</evidence>
<organism evidence="2 3">
    <name type="scientific">Devosia oryziradicis</name>
    <dbReference type="NCBI Taxonomy" id="2801335"/>
    <lineage>
        <taxon>Bacteria</taxon>
        <taxon>Pseudomonadati</taxon>
        <taxon>Pseudomonadota</taxon>
        <taxon>Alphaproteobacteria</taxon>
        <taxon>Hyphomicrobiales</taxon>
        <taxon>Devosiaceae</taxon>
        <taxon>Devosia</taxon>
    </lineage>
</organism>
<reference evidence="2 3" key="1">
    <citation type="submission" date="2021-01" db="EMBL/GenBank/DDBJ databases">
        <title>Genome seq and assembly of Devosia sp. G19.</title>
        <authorList>
            <person name="Chhetri G."/>
        </authorList>
    </citation>
    <scope>NUCLEOTIDE SEQUENCE [LARGE SCALE GENOMIC DNA]</scope>
    <source>
        <strain evidence="2 3">G19</strain>
    </source>
</reference>
<evidence type="ECO:0000256" key="1">
    <source>
        <dbReference type="SAM" id="SignalP"/>
    </source>
</evidence>
<keyword evidence="3" id="KW-1185">Reference proteome</keyword>
<keyword evidence="1" id="KW-0732">Signal</keyword>
<dbReference type="RefSeq" id="WP_201658732.1">
    <property type="nucleotide sequence ID" value="NZ_CP068047.1"/>
</dbReference>
<name>A0ABX7BXD5_9HYPH</name>
<accession>A0ABX7BXD5</accession>
<feature type="chain" id="PRO_5045265581" description="LPS-assembly lipoprotein" evidence="1">
    <location>
        <begin position="28"/>
        <end position="171"/>
    </location>
</feature>
<evidence type="ECO:0000313" key="2">
    <source>
        <dbReference type="EMBL" id="QQR36605.1"/>
    </source>
</evidence>
<feature type="signal peptide" evidence="1">
    <location>
        <begin position="1"/>
        <end position="27"/>
    </location>
</feature>
<dbReference type="Gene3D" id="3.30.160.150">
    <property type="entry name" value="Lipoprotein like domain"/>
    <property type="match status" value="1"/>
</dbReference>
<dbReference type="Proteomes" id="UP000595460">
    <property type="component" value="Chromosome"/>
</dbReference>
<proteinExistence type="predicted"/>
<dbReference type="EMBL" id="CP068047">
    <property type="protein sequence ID" value="QQR36605.1"/>
    <property type="molecule type" value="Genomic_DNA"/>
</dbReference>